<gene>
    <name evidence="1" type="ordered locus">FsymDg_0334</name>
</gene>
<dbReference type="EMBL" id="CP002801">
    <property type="protein sequence ID" value="AEH07902.1"/>
    <property type="molecule type" value="Genomic_DNA"/>
</dbReference>
<proteinExistence type="predicted"/>
<dbReference type="HOGENOM" id="CLU_3043664_0_0_11"/>
<sequence>MARGSKEIQRAAKLEKANKARAEVAARRRSGCSEAGIRAAVDVEHAAWSEYRLS</sequence>
<evidence type="ECO:0000313" key="1">
    <source>
        <dbReference type="EMBL" id="AEH07902.1"/>
    </source>
</evidence>
<organism evidence="1 2">
    <name type="scientific">Candidatus Protofrankia datiscae</name>
    <dbReference type="NCBI Taxonomy" id="2716812"/>
    <lineage>
        <taxon>Bacteria</taxon>
        <taxon>Bacillati</taxon>
        <taxon>Actinomycetota</taxon>
        <taxon>Actinomycetes</taxon>
        <taxon>Frankiales</taxon>
        <taxon>Frankiaceae</taxon>
        <taxon>Protofrankia</taxon>
    </lineage>
</organism>
<protein>
    <submittedName>
        <fullName evidence="1">Uncharacterized protein</fullName>
    </submittedName>
</protein>
<accession>F8B4G1</accession>
<evidence type="ECO:0000313" key="2">
    <source>
        <dbReference type="Proteomes" id="UP000001549"/>
    </source>
</evidence>
<name>F8B4G1_9ACTN</name>
<dbReference type="AlphaFoldDB" id="F8B4G1"/>
<reference evidence="1 2" key="1">
    <citation type="submission" date="2011-05" db="EMBL/GenBank/DDBJ databases">
        <title>Complete sequence of chromosome of Frankia symbiont of Datisca glomerata.</title>
        <authorList>
            <consortium name="US DOE Joint Genome Institute"/>
            <person name="Lucas S."/>
            <person name="Han J."/>
            <person name="Lapidus A."/>
            <person name="Cheng J.-F."/>
            <person name="Goodwin L."/>
            <person name="Pitluck S."/>
            <person name="Peters L."/>
            <person name="Mikhailova N."/>
            <person name="Chertkov O."/>
            <person name="Teshima H."/>
            <person name="Han C."/>
            <person name="Tapia R."/>
            <person name="Land M."/>
            <person name="Hauser L."/>
            <person name="Kyrpides N."/>
            <person name="Ivanova N."/>
            <person name="Pagani I."/>
            <person name="Berry A."/>
            <person name="Pawlowski K."/>
            <person name="Persson T."/>
            <person name="Vanden Heuvel B."/>
            <person name="Benson D."/>
            <person name="Woyke T."/>
        </authorList>
    </citation>
    <scope>NUCLEOTIDE SEQUENCE [LARGE SCALE GENOMIC DNA]</scope>
    <source>
        <strain evidence="2">4085684</strain>
    </source>
</reference>
<dbReference type="Proteomes" id="UP000001549">
    <property type="component" value="Chromosome"/>
</dbReference>
<dbReference type="KEGG" id="fsy:FsymDg_0334"/>
<keyword evidence="2" id="KW-1185">Reference proteome</keyword>